<evidence type="ECO:0000259" key="3">
    <source>
        <dbReference type="Pfam" id="PF01569"/>
    </source>
</evidence>
<keyword evidence="2" id="KW-0472">Membrane</keyword>
<feature type="transmembrane region" description="Helical" evidence="2">
    <location>
        <begin position="273"/>
        <end position="294"/>
    </location>
</feature>
<feature type="compositionally biased region" description="Basic and acidic residues" evidence="1">
    <location>
        <begin position="9"/>
        <end position="44"/>
    </location>
</feature>
<keyword evidence="5" id="KW-1185">Reference proteome</keyword>
<feature type="transmembrane region" description="Helical" evidence="2">
    <location>
        <begin position="246"/>
        <end position="267"/>
    </location>
</feature>
<accession>M2XDR8</accession>
<feature type="region of interest" description="Disordered" evidence="1">
    <location>
        <begin position="1"/>
        <end position="44"/>
    </location>
</feature>
<comment type="caution">
    <text evidence="4">The sequence shown here is derived from an EMBL/GenBank/DDBJ whole genome shotgun (WGS) entry which is preliminary data.</text>
</comment>
<keyword evidence="2" id="KW-1133">Transmembrane helix</keyword>
<reference evidence="4 5" key="1">
    <citation type="journal article" date="2014" name="Genome Announc.">
        <title>Draft Genome Sequence of Kocuria palustris PEL.</title>
        <authorList>
            <person name="Sharma G."/>
            <person name="Khatri I."/>
            <person name="Subramanian S."/>
        </authorList>
    </citation>
    <scope>NUCLEOTIDE SEQUENCE [LARGE SCALE GENOMIC DNA]</scope>
    <source>
        <strain evidence="4 5">PEL</strain>
    </source>
</reference>
<organism evidence="4 5">
    <name type="scientific">Kocuria palustris PEL</name>
    <dbReference type="NCBI Taxonomy" id="1236550"/>
    <lineage>
        <taxon>Bacteria</taxon>
        <taxon>Bacillati</taxon>
        <taxon>Actinomycetota</taxon>
        <taxon>Actinomycetes</taxon>
        <taxon>Micrococcales</taxon>
        <taxon>Micrococcaceae</taxon>
        <taxon>Kocuria</taxon>
    </lineage>
</organism>
<sequence length="363" mass="38276">MTYIPAETDPQRGQRGDRHSAAQDRHPQGEHLGVEHHRTRPDTAQETRLIAGVPAPTAPLQRQQVWAPQRIDDRPDYPGQAAYQYGGEHRPQPRRDLTVGSAVGQLVRAGVLFALAGLIAWTALRTVNGQWVDEVALRQASAVNERLPSSVTGLLASATLITCAASAVISLILAASNRRWIPLVIAVLTAVPALASVQLLKHSLLDKTAYGIQESAQNSLPSGHTAAAAAAVAVVVMVAPARQRKAWALLGAAAVTAAGVGTVINGWHRPADAAVSVLLVAGWFVLGSLVLRALIPAEPWVPQRGLTLLVLFVLGAGLTILALTAQQTIPAPGLALAFGALGVLSASLLSAQQMVRAMRPRRR</sequence>
<evidence type="ECO:0000256" key="2">
    <source>
        <dbReference type="SAM" id="Phobius"/>
    </source>
</evidence>
<proteinExistence type="predicted"/>
<feature type="transmembrane region" description="Helical" evidence="2">
    <location>
        <begin position="180"/>
        <end position="200"/>
    </location>
</feature>
<dbReference type="Pfam" id="PF01569">
    <property type="entry name" value="PAP2"/>
    <property type="match status" value="1"/>
</dbReference>
<dbReference type="Gene3D" id="1.20.144.10">
    <property type="entry name" value="Phosphatidic acid phosphatase type 2/haloperoxidase"/>
    <property type="match status" value="1"/>
</dbReference>
<protein>
    <recommendedName>
        <fullName evidence="3">Phosphatidic acid phosphatase type 2/haloperoxidase domain-containing protein</fullName>
    </recommendedName>
</protein>
<feature type="transmembrane region" description="Helical" evidence="2">
    <location>
        <begin position="331"/>
        <end position="351"/>
    </location>
</feature>
<keyword evidence="2" id="KW-0812">Transmembrane</keyword>
<dbReference type="InterPro" id="IPR036938">
    <property type="entry name" value="PAP2/HPO_sf"/>
</dbReference>
<dbReference type="SUPFAM" id="SSF48317">
    <property type="entry name" value="Acid phosphatase/Vanadium-dependent haloperoxidase"/>
    <property type="match status" value="1"/>
</dbReference>
<dbReference type="Proteomes" id="UP000009877">
    <property type="component" value="Unassembled WGS sequence"/>
</dbReference>
<evidence type="ECO:0000313" key="4">
    <source>
        <dbReference type="EMBL" id="EME37246.1"/>
    </source>
</evidence>
<dbReference type="RefSeq" id="WP_006213740.1">
    <property type="nucleotide sequence ID" value="NZ_ANHZ02000004.1"/>
</dbReference>
<dbReference type="AlphaFoldDB" id="M2XDR8"/>
<feature type="transmembrane region" description="Helical" evidence="2">
    <location>
        <begin position="306"/>
        <end position="325"/>
    </location>
</feature>
<feature type="transmembrane region" description="Helical" evidence="2">
    <location>
        <begin position="154"/>
        <end position="173"/>
    </location>
</feature>
<feature type="transmembrane region" description="Helical" evidence="2">
    <location>
        <begin position="220"/>
        <end position="239"/>
    </location>
</feature>
<name>M2XDR8_9MICC</name>
<dbReference type="InterPro" id="IPR000326">
    <property type="entry name" value="PAP2/HPO"/>
</dbReference>
<gene>
    <name evidence="4" type="ORF">C884_01754</name>
</gene>
<evidence type="ECO:0000256" key="1">
    <source>
        <dbReference type="SAM" id="MobiDB-lite"/>
    </source>
</evidence>
<feature type="domain" description="Phosphatidic acid phosphatase type 2/haloperoxidase" evidence="3">
    <location>
        <begin position="214"/>
        <end position="286"/>
    </location>
</feature>
<dbReference type="EMBL" id="ANHZ02000004">
    <property type="protein sequence ID" value="EME37246.1"/>
    <property type="molecule type" value="Genomic_DNA"/>
</dbReference>
<evidence type="ECO:0000313" key="5">
    <source>
        <dbReference type="Proteomes" id="UP000009877"/>
    </source>
</evidence>
<feature type="transmembrane region" description="Helical" evidence="2">
    <location>
        <begin position="99"/>
        <end position="124"/>
    </location>
</feature>